<organism evidence="1 2">
    <name type="scientific">Mucilaginibacter polytrichastri</name>
    <dbReference type="NCBI Taxonomy" id="1302689"/>
    <lineage>
        <taxon>Bacteria</taxon>
        <taxon>Pseudomonadati</taxon>
        <taxon>Bacteroidota</taxon>
        <taxon>Sphingobacteriia</taxon>
        <taxon>Sphingobacteriales</taxon>
        <taxon>Sphingobacteriaceae</taxon>
        <taxon>Mucilaginibacter</taxon>
    </lineage>
</organism>
<dbReference type="EMBL" id="MPPL01000001">
    <property type="protein sequence ID" value="OKS84654.1"/>
    <property type="molecule type" value="Genomic_DNA"/>
</dbReference>
<dbReference type="Proteomes" id="UP000186720">
    <property type="component" value="Unassembled WGS sequence"/>
</dbReference>
<accession>A0A1Q5ZSB0</accession>
<dbReference type="STRING" id="1302689.RG47T_0086"/>
<evidence type="ECO:0000313" key="1">
    <source>
        <dbReference type="EMBL" id="OKS84654.1"/>
    </source>
</evidence>
<name>A0A1Q5ZSB0_9SPHI</name>
<evidence type="ECO:0000313" key="2">
    <source>
        <dbReference type="Proteomes" id="UP000186720"/>
    </source>
</evidence>
<reference evidence="1 2" key="1">
    <citation type="submission" date="2016-11" db="EMBL/GenBank/DDBJ databases">
        <title>Whole Genome Sequencing of Mucilaginibacter polytrichastri RG4-7(T) isolated from the moss sample.</title>
        <authorList>
            <person name="Li Y."/>
        </authorList>
    </citation>
    <scope>NUCLEOTIDE SEQUENCE [LARGE SCALE GENOMIC DNA]</scope>
    <source>
        <strain evidence="1 2">RG4-7</strain>
    </source>
</reference>
<sequence length="37" mass="4312">MLITGDLVQRLAIGYKLKRYEYDHFVSGHTALQLVDF</sequence>
<protein>
    <submittedName>
        <fullName evidence="1">Uncharacterized protein</fullName>
    </submittedName>
</protein>
<gene>
    <name evidence="1" type="ORF">RG47T_0086</name>
</gene>
<proteinExistence type="predicted"/>
<keyword evidence="2" id="KW-1185">Reference proteome</keyword>
<dbReference type="AlphaFoldDB" id="A0A1Q5ZSB0"/>
<comment type="caution">
    <text evidence="1">The sequence shown here is derived from an EMBL/GenBank/DDBJ whole genome shotgun (WGS) entry which is preliminary data.</text>
</comment>